<proteinExistence type="predicted"/>
<protein>
    <submittedName>
        <fullName evidence="1">Uncharacterized protein</fullName>
    </submittedName>
</protein>
<gene>
    <name evidence="1" type="ORF">METZ01_LOCUS7564</name>
</gene>
<accession>A0A381NJH8</accession>
<organism evidence="1">
    <name type="scientific">marine metagenome</name>
    <dbReference type="NCBI Taxonomy" id="408172"/>
    <lineage>
        <taxon>unclassified sequences</taxon>
        <taxon>metagenomes</taxon>
        <taxon>ecological metagenomes</taxon>
    </lineage>
</organism>
<reference evidence="1" key="1">
    <citation type="submission" date="2018-05" db="EMBL/GenBank/DDBJ databases">
        <authorList>
            <person name="Lanie J.A."/>
            <person name="Ng W.-L."/>
            <person name="Kazmierczak K.M."/>
            <person name="Andrzejewski T.M."/>
            <person name="Davidsen T.M."/>
            <person name="Wayne K.J."/>
            <person name="Tettelin H."/>
            <person name="Glass J.I."/>
            <person name="Rusch D."/>
            <person name="Podicherti R."/>
            <person name="Tsui H.-C.T."/>
            <person name="Winkler M.E."/>
        </authorList>
    </citation>
    <scope>NUCLEOTIDE SEQUENCE</scope>
</reference>
<evidence type="ECO:0000313" key="1">
    <source>
        <dbReference type="EMBL" id="SUZ54710.1"/>
    </source>
</evidence>
<name>A0A381NJH8_9ZZZZ</name>
<dbReference type="EMBL" id="UINC01000403">
    <property type="protein sequence ID" value="SUZ54710.1"/>
    <property type="molecule type" value="Genomic_DNA"/>
</dbReference>
<sequence length="46" mass="5044">MKHFGTSDIRSSFCSNFRSIDTFSDVENAGPPSTSAIYVRPFVALS</sequence>
<dbReference type="AlphaFoldDB" id="A0A381NJH8"/>